<accession>A0A8J2K147</accession>
<dbReference type="EMBL" id="CAJVCH010126414">
    <property type="protein sequence ID" value="CAG7725745.1"/>
    <property type="molecule type" value="Genomic_DNA"/>
</dbReference>
<reference evidence="1" key="1">
    <citation type="submission" date="2021-06" db="EMBL/GenBank/DDBJ databases">
        <authorList>
            <person name="Hodson N. C."/>
            <person name="Mongue J. A."/>
            <person name="Jaron S. K."/>
        </authorList>
    </citation>
    <scope>NUCLEOTIDE SEQUENCE</scope>
</reference>
<name>A0A8J2K147_9HEXA</name>
<evidence type="ECO:0000313" key="1">
    <source>
        <dbReference type="EMBL" id="CAG7725745.1"/>
    </source>
</evidence>
<evidence type="ECO:0000313" key="2">
    <source>
        <dbReference type="Proteomes" id="UP000708208"/>
    </source>
</evidence>
<sequence>MCVDRLNKGEVEILLLRTFGLHVCLEYVDRELHTLLQEFESIFHLYILALWHAAVTIMRKISWTPDQSRSDHYQIIVPEFGRLKTGINWYMRRFEDPNGEKVLDFASEYLCNNYEHIMDNVWSITLNKSRVYEWSCSTETGVQPNQGICYLKAMQNVAASRSQDFTKDDHIRMKFGMFYTSYRQNSDLRDLFDFFEQMKSVTIDEIEDTNLLVKGSTV</sequence>
<dbReference type="AlphaFoldDB" id="A0A8J2K147"/>
<comment type="caution">
    <text evidence="1">The sequence shown here is derived from an EMBL/GenBank/DDBJ whole genome shotgun (WGS) entry which is preliminary data.</text>
</comment>
<protein>
    <submittedName>
        <fullName evidence="1">Uncharacterized protein</fullName>
    </submittedName>
</protein>
<proteinExistence type="predicted"/>
<keyword evidence="2" id="KW-1185">Reference proteome</keyword>
<organism evidence="1 2">
    <name type="scientific">Allacma fusca</name>
    <dbReference type="NCBI Taxonomy" id="39272"/>
    <lineage>
        <taxon>Eukaryota</taxon>
        <taxon>Metazoa</taxon>
        <taxon>Ecdysozoa</taxon>
        <taxon>Arthropoda</taxon>
        <taxon>Hexapoda</taxon>
        <taxon>Collembola</taxon>
        <taxon>Symphypleona</taxon>
        <taxon>Sminthuridae</taxon>
        <taxon>Allacma</taxon>
    </lineage>
</organism>
<gene>
    <name evidence="1" type="ORF">AFUS01_LOCUS14690</name>
</gene>
<dbReference type="Proteomes" id="UP000708208">
    <property type="component" value="Unassembled WGS sequence"/>
</dbReference>